<evidence type="ECO:0000313" key="3">
    <source>
        <dbReference type="Proteomes" id="UP000239833"/>
    </source>
</evidence>
<accession>A0A2L1UJY7</accession>
<accession>A0A6C0QYX0</accession>
<proteinExistence type="predicted"/>
<protein>
    <recommendedName>
        <fullName evidence="5">Restriction endonuclease type IV Mrr domain-containing protein</fullName>
    </recommendedName>
</protein>
<accession>A0A8B6WXN3</accession>
<reference evidence="3" key="1">
    <citation type="submission" date="2017-02" db="EMBL/GenBank/DDBJ databases">
        <title>Delineation of Paenibacillus larvae strains originating from foulbrood outbreaks.</title>
        <authorList>
            <person name="Beims H."/>
            <person name="Bunk B."/>
            <person name="Sproeer C."/>
            <person name="Mohr K.I."/>
            <person name="Pradella S."/>
            <person name="Guenther G."/>
            <person name="Rohde M."/>
            <person name="von der Ohe W."/>
            <person name="Steinert M."/>
        </authorList>
    </citation>
    <scope>NUCLEOTIDE SEQUENCE [LARGE SCALE GENOMIC DNA]</scope>
    <source>
        <strain evidence="3">Eric_III</strain>
    </source>
</reference>
<reference evidence="1 4" key="2">
    <citation type="journal article" date="2020" name="Int. J. Med. Microbiol.">
        <title>Discovery of Paenibacillus larvae ERIC V: Phenotypic and genomic comparison to genotypes ERIC I-IV reveal different inventories of virulence factors which correlate with epidemiological prevalences of American Foulbrood.</title>
        <authorList>
            <person name="Beims H."/>
            <person name="Bunk B."/>
            <person name="Erler S."/>
            <person name="Mohr K.I."/>
            <person name="Sproer C."/>
            <person name="Pradella S."/>
            <person name="Gunther G."/>
            <person name="Rohde M."/>
            <person name="von der Ohe W."/>
            <person name="Steinert M."/>
        </authorList>
    </citation>
    <scope>NUCLEOTIDE SEQUENCE</scope>
    <source>
        <strain evidence="1">Eric_III</strain>
        <strain evidence="2">Eric_V</strain>
    </source>
</reference>
<gene>
    <name evidence="1" type="ORF">ERICIII_04733</name>
    <name evidence="2" type="ORF">ERICV_04958</name>
</gene>
<dbReference type="EMBL" id="CP019717">
    <property type="protein sequence ID" value="QHZ53945.1"/>
    <property type="molecule type" value="Genomic_DNA"/>
</dbReference>
<evidence type="ECO:0000313" key="2">
    <source>
        <dbReference type="EMBL" id="QHZ53945.1"/>
    </source>
</evidence>
<name>A0A2L1UJY7_9BACL</name>
<organism evidence="1 3">
    <name type="scientific">Paenibacillus larvae subsp. larvae</name>
    <dbReference type="NCBI Taxonomy" id="147375"/>
    <lineage>
        <taxon>Bacteria</taxon>
        <taxon>Bacillati</taxon>
        <taxon>Bacillota</taxon>
        <taxon>Bacilli</taxon>
        <taxon>Bacillales</taxon>
        <taxon>Paenibacillaceae</taxon>
        <taxon>Paenibacillus</taxon>
    </lineage>
</organism>
<evidence type="ECO:0008006" key="5">
    <source>
        <dbReference type="Google" id="ProtNLM"/>
    </source>
</evidence>
<sequence length="678" mass="77157">MGMVQVDSKDYPTIRSWETKVSAMPNIPRGEKGFQNSLRYILTALKNKTPVKTPISIEGSKSTNTLEDLYIKLRPSGFVKKLITGWEISVDADKWLESEDNLYLAALLTAHIRYFSEILAVLKENPATSRVIQDIASNQYKLSWKTKSEIHARLNWLKDLGLIKYEDFSMKYSITDLGKELLEKVGYFKAEELKSYTDQTMDEKGVPISSWALEMCRLDENDKKNRKASIGYYPGSIQDIHNTVLDYLLMMDNPTELSTIAEYSSVTFGISESSTRTFISSLINLEVIERKTRTLFQTSELGHKFPTENFEIDFACCINKKFAFVFEILLELEKEELSAKQLAVIAKVSHGFPNEKTNEIHKRLHILENAKLIQETGVHLYGLTNRGKNFCKKLKSCYLNIEGGKIESEILEVKDSNESITELLNEIRISSRHSSDPDRFEESLARSFTLLGFKSEWLGGSGKTDILIQAPTSPKFAYTVAVDAKTTYSGGVTESQLNFDTLVEHRKKHNADFSLVVGREFQGERVNQRAINHGIALLDVEQLEYLIKMHLEVPLKSDSYRKLFSQKGIVDIQIIEEDRRKIIRDGNLLKAIMKCLSEESDDPLTEGIMQPKEIYLLLKNQSIFKTLPTIDEIKQMLEFLSSPLIGCIGITKEGYYALGSLIDAAQKFDFYLKACTEN</sequence>
<dbReference type="EMBL" id="CP019655">
    <property type="protein sequence ID" value="AVF28740.1"/>
    <property type="molecule type" value="Genomic_DNA"/>
</dbReference>
<dbReference type="Proteomes" id="UP000239833">
    <property type="component" value="Chromosome"/>
</dbReference>
<dbReference type="InterPro" id="IPR036388">
    <property type="entry name" value="WH-like_DNA-bd_sf"/>
</dbReference>
<evidence type="ECO:0000313" key="1">
    <source>
        <dbReference type="EMBL" id="AVF28740.1"/>
    </source>
</evidence>
<dbReference type="Gene3D" id="1.10.10.10">
    <property type="entry name" value="Winged helix-like DNA-binding domain superfamily/Winged helix DNA-binding domain"/>
    <property type="match status" value="2"/>
</dbReference>
<dbReference type="Proteomes" id="UP000464330">
    <property type="component" value="Chromosome"/>
</dbReference>
<evidence type="ECO:0000313" key="4">
    <source>
        <dbReference type="Proteomes" id="UP000464330"/>
    </source>
</evidence>
<dbReference type="AlphaFoldDB" id="A0A2L1UJY7"/>